<protein>
    <submittedName>
        <fullName evidence="3">Molybdopterin-guanine dinucleotide biosynthesis protein MobA</fullName>
    </submittedName>
</protein>
<reference evidence="3 4" key="1">
    <citation type="submission" date="2017-10" db="EMBL/GenBank/DDBJ databases">
        <title>Two draft genome sequences of Pusillimonas sp. strains isolated from a nitrate- and radionuclide-contaminated groundwater in Russia.</title>
        <authorList>
            <person name="Grouzdev D.S."/>
            <person name="Tourova T.P."/>
            <person name="Goeva M.A."/>
            <person name="Babich T.L."/>
            <person name="Sokolova D.S."/>
            <person name="Abdullin R."/>
            <person name="Poltaraus A.B."/>
            <person name="Toshchakov S.V."/>
            <person name="Nazina T.N."/>
        </authorList>
    </citation>
    <scope>NUCLEOTIDE SEQUENCE [LARGE SCALE GENOMIC DNA]</scope>
    <source>
        <strain evidence="3 4">JR1/69-3-13</strain>
    </source>
</reference>
<evidence type="ECO:0000313" key="3">
    <source>
        <dbReference type="EMBL" id="PLC50911.1"/>
    </source>
</evidence>
<organism evidence="3 4">
    <name type="scientific">Pollutimonas subterranea</name>
    <dbReference type="NCBI Taxonomy" id="2045210"/>
    <lineage>
        <taxon>Bacteria</taxon>
        <taxon>Pseudomonadati</taxon>
        <taxon>Pseudomonadota</taxon>
        <taxon>Betaproteobacteria</taxon>
        <taxon>Burkholderiales</taxon>
        <taxon>Alcaligenaceae</taxon>
        <taxon>Pollutimonas</taxon>
    </lineage>
</organism>
<proteinExistence type="predicted"/>
<accession>A0A2N4U7B1</accession>
<evidence type="ECO:0000256" key="1">
    <source>
        <dbReference type="ARBA" id="ARBA00022842"/>
    </source>
</evidence>
<dbReference type="Proteomes" id="UP000234190">
    <property type="component" value="Unassembled WGS sequence"/>
</dbReference>
<dbReference type="PANTHER" id="PTHR43777">
    <property type="entry name" value="MOLYBDENUM COFACTOR CYTIDYLYLTRANSFERASE"/>
    <property type="match status" value="1"/>
</dbReference>
<evidence type="ECO:0000259" key="2">
    <source>
        <dbReference type="Pfam" id="PF12804"/>
    </source>
</evidence>
<dbReference type="SUPFAM" id="SSF53448">
    <property type="entry name" value="Nucleotide-diphospho-sugar transferases"/>
    <property type="match status" value="1"/>
</dbReference>
<dbReference type="EMBL" id="PDNW01000003">
    <property type="protein sequence ID" value="PLC50911.1"/>
    <property type="molecule type" value="Genomic_DNA"/>
</dbReference>
<dbReference type="GO" id="GO:0016779">
    <property type="term" value="F:nucleotidyltransferase activity"/>
    <property type="evidence" value="ECO:0007669"/>
    <property type="project" value="UniProtKB-ARBA"/>
</dbReference>
<dbReference type="AlphaFoldDB" id="A0A2N4U7B1"/>
<feature type="domain" description="MobA-like NTP transferase" evidence="2">
    <location>
        <begin position="13"/>
        <end position="156"/>
    </location>
</feature>
<name>A0A2N4U7B1_9BURK</name>
<dbReference type="InterPro" id="IPR029044">
    <property type="entry name" value="Nucleotide-diphossugar_trans"/>
</dbReference>
<keyword evidence="1" id="KW-0460">Magnesium</keyword>
<keyword evidence="4" id="KW-1185">Reference proteome</keyword>
<comment type="caution">
    <text evidence="3">The sequence shown here is derived from an EMBL/GenBank/DDBJ whole genome shotgun (WGS) entry which is preliminary data.</text>
</comment>
<sequence>MASKQAQARLPIVIVLAAGQGRRFRQSGGTMHKLDALLGGMPVLERVLRTVAASGLDCHVVRPEQGACAALSGMGDSIARGVRATADAAGWLILPGDLPLVRAQSLLRVARELAAQPVVTPLWNGQQGHPVGFRAECFEALTLLRGDIGAASVVRAFRQVGALRELHLDDPGIAADIDTLENLAHAEKALASRLHTLHPEPAEERCYGKH</sequence>
<dbReference type="RefSeq" id="WP_102072869.1">
    <property type="nucleotide sequence ID" value="NZ_PDNW01000003.1"/>
</dbReference>
<dbReference type="InterPro" id="IPR025877">
    <property type="entry name" value="MobA-like_NTP_Trfase"/>
</dbReference>
<evidence type="ECO:0000313" key="4">
    <source>
        <dbReference type="Proteomes" id="UP000234190"/>
    </source>
</evidence>
<dbReference type="Pfam" id="PF12804">
    <property type="entry name" value="NTP_transf_3"/>
    <property type="match status" value="1"/>
</dbReference>
<dbReference type="PANTHER" id="PTHR43777:SF1">
    <property type="entry name" value="MOLYBDENUM COFACTOR CYTIDYLYLTRANSFERASE"/>
    <property type="match status" value="1"/>
</dbReference>
<dbReference type="OrthoDB" id="5298793at2"/>
<gene>
    <name evidence="3" type="ORF">CR159_04730</name>
</gene>
<dbReference type="CDD" id="cd04182">
    <property type="entry name" value="GT_2_like_f"/>
    <property type="match status" value="1"/>
</dbReference>
<dbReference type="Gene3D" id="3.90.550.10">
    <property type="entry name" value="Spore Coat Polysaccharide Biosynthesis Protein SpsA, Chain A"/>
    <property type="match status" value="1"/>
</dbReference>